<proteinExistence type="predicted"/>
<keyword evidence="1" id="KW-0175">Coiled coil</keyword>
<dbReference type="Proteomes" id="UP000283975">
    <property type="component" value="Unassembled WGS sequence"/>
</dbReference>
<protein>
    <submittedName>
        <fullName evidence="4">Cell wall hydrolase</fullName>
    </submittedName>
</protein>
<evidence type="ECO:0000256" key="2">
    <source>
        <dbReference type="SAM" id="Phobius"/>
    </source>
</evidence>
<dbReference type="InterPro" id="IPR011105">
    <property type="entry name" value="Cell_wall_hydrolase_SleB"/>
</dbReference>
<dbReference type="Pfam" id="PF07486">
    <property type="entry name" value="Hydrolase_2"/>
    <property type="match status" value="1"/>
</dbReference>
<feature type="transmembrane region" description="Helical" evidence="2">
    <location>
        <begin position="31"/>
        <end position="51"/>
    </location>
</feature>
<dbReference type="InterPro" id="IPR042047">
    <property type="entry name" value="SleB_dom1"/>
</dbReference>
<dbReference type="EMBL" id="QRZM01000009">
    <property type="protein sequence ID" value="RGV73679.1"/>
    <property type="molecule type" value="Genomic_DNA"/>
</dbReference>
<comment type="caution">
    <text evidence="4">The sequence shown here is derived from an EMBL/GenBank/DDBJ whole genome shotgun (WGS) entry which is preliminary data.</text>
</comment>
<gene>
    <name evidence="5" type="ORF">DW839_08120</name>
    <name evidence="4" type="ORF">DWW02_20060</name>
</gene>
<feature type="coiled-coil region" evidence="1">
    <location>
        <begin position="110"/>
        <end position="154"/>
    </location>
</feature>
<dbReference type="RefSeq" id="WP_002567137.1">
    <property type="nucleotide sequence ID" value="NZ_CABKUK010000007.1"/>
</dbReference>
<evidence type="ECO:0000313" key="5">
    <source>
        <dbReference type="EMBL" id="RHC56709.1"/>
    </source>
</evidence>
<evidence type="ECO:0000259" key="3">
    <source>
        <dbReference type="Pfam" id="PF07486"/>
    </source>
</evidence>
<dbReference type="Proteomes" id="UP000284543">
    <property type="component" value="Unassembled WGS sequence"/>
</dbReference>
<accession>A0A412Z193</accession>
<evidence type="ECO:0000256" key="1">
    <source>
        <dbReference type="SAM" id="Coils"/>
    </source>
</evidence>
<dbReference type="EMBL" id="QSHZ01000007">
    <property type="protein sequence ID" value="RHC56709.1"/>
    <property type="molecule type" value="Genomic_DNA"/>
</dbReference>
<keyword evidence="2" id="KW-0812">Transmembrane</keyword>
<evidence type="ECO:0000313" key="4">
    <source>
        <dbReference type="EMBL" id="RGV73679.1"/>
    </source>
</evidence>
<evidence type="ECO:0000313" key="7">
    <source>
        <dbReference type="Proteomes" id="UP000284543"/>
    </source>
</evidence>
<evidence type="ECO:0000313" key="6">
    <source>
        <dbReference type="Proteomes" id="UP000283975"/>
    </source>
</evidence>
<reference evidence="6 7" key="1">
    <citation type="submission" date="2018-08" db="EMBL/GenBank/DDBJ databases">
        <title>A genome reference for cultivated species of the human gut microbiota.</title>
        <authorList>
            <person name="Zou Y."/>
            <person name="Xue W."/>
            <person name="Luo G."/>
        </authorList>
    </citation>
    <scope>NUCLEOTIDE SEQUENCE [LARGE SCALE GENOMIC DNA]</scope>
    <source>
        <strain evidence="4 7">AF14-18</strain>
        <strain evidence="5 6">AM35-14</strain>
    </source>
</reference>
<keyword evidence="2" id="KW-1133">Transmembrane helix</keyword>
<dbReference type="AlphaFoldDB" id="A0A412Z193"/>
<keyword evidence="2" id="KW-0472">Membrane</keyword>
<dbReference type="Gene3D" id="1.10.10.2520">
    <property type="entry name" value="Cell wall hydrolase SleB, domain 1"/>
    <property type="match status" value="1"/>
</dbReference>
<keyword evidence="4" id="KW-0378">Hydrolase</keyword>
<sequence length="277" mass="30670">MLTLHSFLRSVVLFVKSLTVKVTKQMYRSSSVVMAGMMVVAIIAFSANGFGGGGRNALAAPMTEESDAIDMAEEENEGSGLVTEAKVQFGHLNTDSEGQHLAGALLEADVREKQRKQAAAQTQIETLQKQILKERQEEEARKKAEEERRAARRIKYTDEDYQVLLRIVQAEAGICDPKGKILVADVIINRVLSGKFPDSVKAVVYQPSQFQPVSNGTINTVKVTAETIECVDRALAGEDYSNGALYFMNRRASGSAASWFDRRLTYLFAHDGHEFFR</sequence>
<dbReference type="KEGG" id="cbol:CGC65_12090"/>
<dbReference type="GO" id="GO:0016787">
    <property type="term" value="F:hydrolase activity"/>
    <property type="evidence" value="ECO:0007669"/>
    <property type="project" value="UniProtKB-KW"/>
</dbReference>
<name>A0A412Z193_9FIRM</name>
<feature type="domain" description="Cell wall hydrolase SleB" evidence="3">
    <location>
        <begin position="178"/>
        <end position="276"/>
    </location>
</feature>
<organism evidence="4 7">
    <name type="scientific">Enterocloster bolteae</name>
    <dbReference type="NCBI Taxonomy" id="208479"/>
    <lineage>
        <taxon>Bacteria</taxon>
        <taxon>Bacillati</taxon>
        <taxon>Bacillota</taxon>
        <taxon>Clostridia</taxon>
        <taxon>Lachnospirales</taxon>
        <taxon>Lachnospiraceae</taxon>
        <taxon>Enterocloster</taxon>
    </lineage>
</organism>